<dbReference type="AlphaFoldDB" id="A0A1I2G3H9"/>
<feature type="region of interest" description="Disordered" evidence="1">
    <location>
        <begin position="169"/>
        <end position="190"/>
    </location>
</feature>
<keyword evidence="3" id="KW-1185">Reference proteome</keyword>
<accession>A0A1I2G3H9</accession>
<protein>
    <submittedName>
        <fullName evidence="2">Uncharacterized protein</fullName>
    </submittedName>
</protein>
<reference evidence="3" key="1">
    <citation type="submission" date="2016-10" db="EMBL/GenBank/DDBJ databases">
        <authorList>
            <person name="Varghese N."/>
            <person name="Submissions S."/>
        </authorList>
    </citation>
    <scope>NUCLEOTIDE SEQUENCE [LARGE SCALE GENOMIC DNA]</scope>
    <source>
        <strain evidence="3">ATCC 25963</strain>
    </source>
</reference>
<sequence>MAIEDPTDRLAPGALVHLNGRSERMLAELYRKVREFQHNLVQAPKTLKDVRVLLYWTAVMLDAPLCQGEVKARATTAFSQAKAYYDTARRQLMEGRSVDAMRRMHEALRRISAAAAEIAKSCGEGQIDIAVTPPHLPVLPEDKAAIEGAQPPLVTAMAVNPSVLLMAGSRRRKPAPRPASALEQPRPASTHRIEAEDDRYVWLVRFEVRKFYMDTGFEFDPWSLLRNALPWADEHEIAGEVLEALPYNRETGRYAWIARMAVSSFQVDTGFELDPRGLLQDALPRARGRDIAGEVLDSREPLNKDDEDDEGEA</sequence>
<feature type="compositionally biased region" description="Basic and acidic residues" evidence="1">
    <location>
        <begin position="290"/>
        <end position="304"/>
    </location>
</feature>
<organism evidence="2 3">
    <name type="scientific">Nannocystis exedens</name>
    <dbReference type="NCBI Taxonomy" id="54"/>
    <lineage>
        <taxon>Bacteria</taxon>
        <taxon>Pseudomonadati</taxon>
        <taxon>Myxococcota</taxon>
        <taxon>Polyangia</taxon>
        <taxon>Nannocystales</taxon>
        <taxon>Nannocystaceae</taxon>
        <taxon>Nannocystis</taxon>
    </lineage>
</organism>
<dbReference type="Proteomes" id="UP000199400">
    <property type="component" value="Unassembled WGS sequence"/>
</dbReference>
<name>A0A1I2G3H9_9BACT</name>
<dbReference type="RefSeq" id="WP_100793381.1">
    <property type="nucleotide sequence ID" value="NZ_FOMX01000029.1"/>
</dbReference>
<proteinExistence type="predicted"/>
<dbReference type="STRING" id="54.SAMN02745121_07008"/>
<feature type="region of interest" description="Disordered" evidence="1">
    <location>
        <begin position="290"/>
        <end position="313"/>
    </location>
</feature>
<dbReference type="EMBL" id="FOMX01000029">
    <property type="protein sequence ID" value="SFF11316.1"/>
    <property type="molecule type" value="Genomic_DNA"/>
</dbReference>
<evidence type="ECO:0000256" key="1">
    <source>
        <dbReference type="SAM" id="MobiDB-lite"/>
    </source>
</evidence>
<evidence type="ECO:0000313" key="2">
    <source>
        <dbReference type="EMBL" id="SFF11316.1"/>
    </source>
</evidence>
<evidence type="ECO:0000313" key="3">
    <source>
        <dbReference type="Proteomes" id="UP000199400"/>
    </source>
</evidence>
<gene>
    <name evidence="2" type="ORF">SAMN02745121_07008</name>
</gene>